<reference evidence="1" key="1">
    <citation type="submission" date="2014-11" db="EMBL/GenBank/DDBJ databases">
        <authorList>
            <person name="Amaro Gonzalez C."/>
        </authorList>
    </citation>
    <scope>NUCLEOTIDE SEQUENCE</scope>
</reference>
<dbReference type="EMBL" id="GBXM01029190">
    <property type="protein sequence ID" value="JAH79387.1"/>
    <property type="molecule type" value="Transcribed_RNA"/>
</dbReference>
<protein>
    <submittedName>
        <fullName evidence="1">Uncharacterized protein</fullName>
    </submittedName>
</protein>
<dbReference type="AlphaFoldDB" id="A0A0E9VMV7"/>
<organism evidence="1">
    <name type="scientific">Anguilla anguilla</name>
    <name type="common">European freshwater eel</name>
    <name type="synonym">Muraena anguilla</name>
    <dbReference type="NCBI Taxonomy" id="7936"/>
    <lineage>
        <taxon>Eukaryota</taxon>
        <taxon>Metazoa</taxon>
        <taxon>Chordata</taxon>
        <taxon>Craniata</taxon>
        <taxon>Vertebrata</taxon>
        <taxon>Euteleostomi</taxon>
        <taxon>Actinopterygii</taxon>
        <taxon>Neopterygii</taxon>
        <taxon>Teleostei</taxon>
        <taxon>Anguilliformes</taxon>
        <taxon>Anguillidae</taxon>
        <taxon>Anguilla</taxon>
    </lineage>
</organism>
<proteinExistence type="predicted"/>
<sequence length="86" mass="9684">MLHCHPIIAWKKESLFFTLSQHITFVLFIVSNNPQLILDTFPPYSPFVADIVTAKATLHAGCLLETSFLATLDFPFLLCAAAWLVY</sequence>
<reference evidence="1" key="2">
    <citation type="journal article" date="2015" name="Fish Shellfish Immunol.">
        <title>Early steps in the European eel (Anguilla anguilla)-Vibrio vulnificus interaction in the gills: Role of the RtxA13 toxin.</title>
        <authorList>
            <person name="Callol A."/>
            <person name="Pajuelo D."/>
            <person name="Ebbesson L."/>
            <person name="Teles M."/>
            <person name="MacKenzie S."/>
            <person name="Amaro C."/>
        </authorList>
    </citation>
    <scope>NUCLEOTIDE SEQUENCE</scope>
</reference>
<accession>A0A0E9VMV7</accession>
<evidence type="ECO:0000313" key="1">
    <source>
        <dbReference type="EMBL" id="JAH79387.1"/>
    </source>
</evidence>
<name>A0A0E9VMV7_ANGAN</name>